<dbReference type="PANTHER" id="PTHR23150:SF36">
    <property type="entry name" value="HERCYNINE OXYGENASE"/>
    <property type="match status" value="1"/>
</dbReference>
<dbReference type="SUPFAM" id="SSF109854">
    <property type="entry name" value="DinB/YfiT-like putative metalloenzymes"/>
    <property type="match status" value="1"/>
</dbReference>
<dbReference type="Pfam" id="PF03781">
    <property type="entry name" value="FGE-sulfatase"/>
    <property type="match status" value="2"/>
</dbReference>
<dbReference type="EMBL" id="QRBF01000001">
    <property type="protein sequence ID" value="RDS86736.1"/>
    <property type="molecule type" value="Genomic_DNA"/>
</dbReference>
<evidence type="ECO:0000256" key="2">
    <source>
        <dbReference type="ARBA" id="ARBA00023004"/>
    </source>
</evidence>
<dbReference type="Proteomes" id="UP000255334">
    <property type="component" value="Unassembled WGS sequence"/>
</dbReference>
<feature type="domain" description="Sulfatase-modifying factor enzyme-like" evidence="4">
    <location>
        <begin position="336"/>
        <end position="414"/>
    </location>
</feature>
<dbReference type="InterPro" id="IPR016187">
    <property type="entry name" value="CTDL_fold"/>
</dbReference>
<dbReference type="InterPro" id="IPR042095">
    <property type="entry name" value="SUMF_sf"/>
</dbReference>
<name>A0A370XE89_9GAMM</name>
<dbReference type="Pfam" id="PF12867">
    <property type="entry name" value="DinB_2"/>
    <property type="match status" value="1"/>
</dbReference>
<evidence type="ECO:0000259" key="5">
    <source>
        <dbReference type="Pfam" id="PF12867"/>
    </source>
</evidence>
<proteinExistence type="predicted"/>
<gene>
    <name evidence="6" type="ORF">DWU99_05775</name>
</gene>
<accession>A0A370XE89</accession>
<dbReference type="NCBIfam" id="TIGR03440">
    <property type="entry name" value="egtB_TIGR03440"/>
    <property type="match status" value="1"/>
</dbReference>
<keyword evidence="7" id="KW-1185">Reference proteome</keyword>
<feature type="domain" description="Sulfatase-modifying factor enzyme-like" evidence="4">
    <location>
        <begin position="188"/>
        <end position="314"/>
    </location>
</feature>
<dbReference type="InterPro" id="IPR034660">
    <property type="entry name" value="DinB/YfiT-like"/>
</dbReference>
<dbReference type="OrthoDB" id="9768004at2"/>
<protein>
    <submittedName>
        <fullName evidence="6">Ergothioneine biosynthesis protein EgtB</fullName>
    </submittedName>
</protein>
<keyword evidence="2" id="KW-0408">Iron</keyword>
<reference evidence="6 7" key="1">
    <citation type="submission" date="2018-07" db="EMBL/GenBank/DDBJ databases">
        <title>Dyella monticola sp. nov. and Dyella psychrodurans sp. nov. isolated from monsoon evergreen broad-leaved forest soil of Dinghu Mountain, China.</title>
        <authorList>
            <person name="Gao Z."/>
            <person name="Qiu L."/>
        </authorList>
    </citation>
    <scope>NUCLEOTIDE SEQUENCE [LARGE SCALE GENOMIC DNA]</scope>
    <source>
        <strain evidence="6 7">4MSK11</strain>
    </source>
</reference>
<dbReference type="RefSeq" id="WP_115477006.1">
    <property type="nucleotide sequence ID" value="NZ_QRBF01000001.1"/>
</dbReference>
<dbReference type="PANTHER" id="PTHR23150">
    <property type="entry name" value="SULFATASE MODIFYING FACTOR 1, 2"/>
    <property type="match status" value="1"/>
</dbReference>
<feature type="domain" description="DinB-like" evidence="5">
    <location>
        <begin position="19"/>
        <end position="137"/>
    </location>
</feature>
<evidence type="ECO:0000256" key="1">
    <source>
        <dbReference type="ARBA" id="ARBA00023002"/>
    </source>
</evidence>
<sequence length="418" mass="47461">MTASTFAVHTEDGIARFMRIRRQTLALCAGLGAEDLMVQSMPDASPGKWHLAHTTWFFEQFVLGYDPAYRSPHPAWHYLFNSYYESVGPMHARPQRGLLSRPALEEVRDYRSRIDEAVGELIARGLDAALADRIELGLQHEQQHQELLLTDLKHAFWSNPLRPVYRDTTAPASGSKSSPLHFLPGREGPVEIGHRDGSGFAYDNETPRHRTWLTAHLLANRLVTNSEYLAFVREGGYREASLWLSDGWATVQREGWQRPLYWQEDLSSEFTLAGIRELDPQAPVCHISYFEADAFARWAGARLPTEAEWEDAAADLPVKGNFQEAHHFHPIAPAHGEGLQQMYGDVWEWTASPYVNYPGFKPLPGALGEYNGKFMNGQWVLRGGSCATPHDHIRTSYRNFFPPHARWQFAGIRLGKDR</sequence>
<dbReference type="GO" id="GO:0052699">
    <property type="term" value="P:ergothioneine biosynthetic process"/>
    <property type="evidence" value="ECO:0007669"/>
    <property type="project" value="InterPro"/>
</dbReference>
<evidence type="ECO:0000256" key="3">
    <source>
        <dbReference type="ARBA" id="ARBA00037882"/>
    </source>
</evidence>
<dbReference type="AlphaFoldDB" id="A0A370XE89"/>
<dbReference type="InterPro" id="IPR005532">
    <property type="entry name" value="SUMF_dom"/>
</dbReference>
<evidence type="ECO:0000313" key="7">
    <source>
        <dbReference type="Proteomes" id="UP000255334"/>
    </source>
</evidence>
<keyword evidence="1" id="KW-0560">Oxidoreductase</keyword>
<dbReference type="InterPro" id="IPR024775">
    <property type="entry name" value="DinB-like"/>
</dbReference>
<dbReference type="SUPFAM" id="SSF56436">
    <property type="entry name" value="C-type lectin-like"/>
    <property type="match status" value="1"/>
</dbReference>
<dbReference type="InterPro" id="IPR051043">
    <property type="entry name" value="Sulfatase_Mod_Factor_Kinase"/>
</dbReference>
<comment type="caution">
    <text evidence="6">The sequence shown here is derived from an EMBL/GenBank/DDBJ whole genome shotgun (WGS) entry which is preliminary data.</text>
</comment>
<comment type="pathway">
    <text evidence="3">Amino-acid biosynthesis; ergothioneine biosynthesis.</text>
</comment>
<dbReference type="Gene3D" id="3.90.1580.10">
    <property type="entry name" value="paralog of FGE (formylglycine-generating enzyme)"/>
    <property type="match status" value="1"/>
</dbReference>
<organism evidence="6 7">
    <name type="scientific">Dyella psychrodurans</name>
    <dbReference type="NCBI Taxonomy" id="1927960"/>
    <lineage>
        <taxon>Bacteria</taxon>
        <taxon>Pseudomonadati</taxon>
        <taxon>Pseudomonadota</taxon>
        <taxon>Gammaproteobacteria</taxon>
        <taxon>Lysobacterales</taxon>
        <taxon>Rhodanobacteraceae</taxon>
        <taxon>Dyella</taxon>
    </lineage>
</organism>
<evidence type="ECO:0000259" key="4">
    <source>
        <dbReference type="Pfam" id="PF03781"/>
    </source>
</evidence>
<dbReference type="InterPro" id="IPR017806">
    <property type="entry name" value="EgtB"/>
</dbReference>
<evidence type="ECO:0000313" key="6">
    <source>
        <dbReference type="EMBL" id="RDS86736.1"/>
    </source>
</evidence>